<dbReference type="Proteomes" id="UP001477278">
    <property type="component" value="Unassembled WGS sequence"/>
</dbReference>
<evidence type="ECO:0000313" key="1">
    <source>
        <dbReference type="EMBL" id="MEO3681832.1"/>
    </source>
</evidence>
<evidence type="ECO:0000313" key="2">
    <source>
        <dbReference type="Proteomes" id="UP001477278"/>
    </source>
</evidence>
<gene>
    <name evidence="1" type="ORF">ABHN84_05920</name>
</gene>
<name>A0ABV0FQ54_9GAMM</name>
<protein>
    <recommendedName>
        <fullName evidence="3">HNH endonuclease</fullName>
    </recommendedName>
</protein>
<dbReference type="EMBL" id="JBDPZN010000002">
    <property type="protein sequence ID" value="MEO3681832.1"/>
    <property type="molecule type" value="Genomic_DNA"/>
</dbReference>
<sequence>MPTQIDIPFDKRHTCWFCNEPSNQFFDYYRMTHTPHPSLTIPACKECHMLAKKNLLTSIWDCRDAVKDNLMHLYRKDLAIGINWTEEELEQSEFDCMIFGGFKKSAWMMYQIAQSRMNARGWPLSLEGILLDGEIAGDVSQYQTGFEFDGIVFTSLTKAISHYSQTLSLDSIFLQQLVTLLGKAQFGHAVKIARLNIGITPGNQRRILDELIEDMDQGAAQ</sequence>
<accession>A0ABV0FQ54</accession>
<organism evidence="1 2">
    <name type="scientific">Shewanella vesiculosa</name>
    <dbReference type="NCBI Taxonomy" id="518738"/>
    <lineage>
        <taxon>Bacteria</taxon>
        <taxon>Pseudomonadati</taxon>
        <taxon>Pseudomonadota</taxon>
        <taxon>Gammaproteobacteria</taxon>
        <taxon>Alteromonadales</taxon>
        <taxon>Shewanellaceae</taxon>
        <taxon>Shewanella</taxon>
    </lineage>
</organism>
<keyword evidence="2" id="KW-1185">Reference proteome</keyword>
<proteinExistence type="predicted"/>
<comment type="caution">
    <text evidence="1">The sequence shown here is derived from an EMBL/GenBank/DDBJ whole genome shotgun (WGS) entry which is preliminary data.</text>
</comment>
<reference evidence="1 2" key="1">
    <citation type="submission" date="2024-05" db="EMBL/GenBank/DDBJ databases">
        <title>Genome sequencing of Marine Estuary Bacteria, Shewanella vesiculosa and S. baltica, and Pseudomonas syringae.</title>
        <authorList>
            <person name="Gurung A."/>
            <person name="Maclea K.S."/>
        </authorList>
    </citation>
    <scope>NUCLEOTIDE SEQUENCE [LARGE SCALE GENOMIC DNA]</scope>
    <source>
        <strain evidence="1 2">1A</strain>
    </source>
</reference>
<evidence type="ECO:0008006" key="3">
    <source>
        <dbReference type="Google" id="ProtNLM"/>
    </source>
</evidence>